<comment type="caution">
    <text evidence="1">The sequence shown here is derived from an EMBL/GenBank/DDBJ whole genome shotgun (WGS) entry which is preliminary data.</text>
</comment>
<keyword evidence="2" id="KW-1185">Reference proteome</keyword>
<dbReference type="InterPro" id="IPR012347">
    <property type="entry name" value="Ferritin-like"/>
</dbReference>
<proteinExistence type="predicted"/>
<dbReference type="OrthoDB" id="573482at2"/>
<dbReference type="SUPFAM" id="SSF47240">
    <property type="entry name" value="Ferritin-like"/>
    <property type="match status" value="1"/>
</dbReference>
<dbReference type="InterPro" id="IPR019243">
    <property type="entry name" value="DUF2202"/>
</dbReference>
<accession>A0A363D494</accession>
<dbReference type="InterPro" id="IPR009078">
    <property type="entry name" value="Ferritin-like_SF"/>
</dbReference>
<protein>
    <submittedName>
        <fullName evidence="1">DUF2202 domain-containing protein</fullName>
    </submittedName>
</protein>
<dbReference type="CDD" id="cd01048">
    <property type="entry name" value="Ferritin_like_AB2"/>
    <property type="match status" value="1"/>
</dbReference>
<name>A0A363D494_9BACT</name>
<gene>
    <name evidence="1" type="ORF">B0174_02120</name>
</gene>
<organism evidence="1 2">
    <name type="scientific">Arcobacter caeni</name>
    <dbReference type="NCBI Taxonomy" id="1912877"/>
    <lineage>
        <taxon>Bacteria</taxon>
        <taxon>Pseudomonadati</taxon>
        <taxon>Campylobacterota</taxon>
        <taxon>Epsilonproteobacteria</taxon>
        <taxon>Campylobacterales</taxon>
        <taxon>Arcobacteraceae</taxon>
        <taxon>Arcobacter</taxon>
    </lineage>
</organism>
<evidence type="ECO:0000313" key="2">
    <source>
        <dbReference type="Proteomes" id="UP000251135"/>
    </source>
</evidence>
<dbReference type="Proteomes" id="UP000251135">
    <property type="component" value="Unassembled WGS sequence"/>
</dbReference>
<evidence type="ECO:0000313" key="1">
    <source>
        <dbReference type="EMBL" id="PUE66165.1"/>
    </source>
</evidence>
<dbReference type="AlphaFoldDB" id="A0A363D494"/>
<dbReference type="Gene3D" id="1.20.1260.10">
    <property type="match status" value="1"/>
</dbReference>
<sequence>METNTDEALLISARIDVNSQIPITSQILRIAVYDEFKAYETYTKIIEKFGLVQPFVNIKEAEAVHYAALIKLMEKYGVEVPLNDWASKIEIPNTLIECCELGVAGEINNIAMYNNLLGFAVENDIKDTLYRLQAASFNNHLPAFRNCVLTHYNNGNNTNINPENIMEKLGEYQVILDDIMSGNIDESSISNIFSKLNLSMVSGAVLGAATIALLNNYLSKKNLTEEQEEEE</sequence>
<reference evidence="1 2" key="1">
    <citation type="submission" date="2017-02" db="EMBL/GenBank/DDBJ databases">
        <title>Arcobacter caeni sp. nov, a new Arcobacter species isolated from reclaimed water.</title>
        <authorList>
            <person name="Figueras M.J."/>
            <person name="Perez-Cataluna A."/>
            <person name="Salas-Masso N."/>
        </authorList>
    </citation>
    <scope>NUCLEOTIDE SEQUENCE [LARGE SCALE GENOMIC DNA]</scope>
    <source>
        <strain evidence="1 2">RW17-10</strain>
    </source>
</reference>
<dbReference type="EMBL" id="MUXE01000002">
    <property type="protein sequence ID" value="PUE66165.1"/>
    <property type="molecule type" value="Genomic_DNA"/>
</dbReference>